<dbReference type="OrthoDB" id="4287477at2"/>
<dbReference type="GO" id="GO:0006754">
    <property type="term" value="P:ATP biosynthetic process"/>
    <property type="evidence" value="ECO:0007669"/>
    <property type="project" value="TreeGrafter"/>
</dbReference>
<dbReference type="Gene3D" id="3.40.50.1240">
    <property type="entry name" value="Phosphoglycerate mutase-like"/>
    <property type="match status" value="1"/>
</dbReference>
<evidence type="ECO:0000259" key="2">
    <source>
        <dbReference type="PROSITE" id="PS51462"/>
    </source>
</evidence>
<dbReference type="Proteomes" id="UP000298358">
    <property type="component" value="Unassembled WGS sequence"/>
</dbReference>
<dbReference type="GO" id="GO:0006167">
    <property type="term" value="P:AMP biosynthetic process"/>
    <property type="evidence" value="ECO:0007669"/>
    <property type="project" value="TreeGrafter"/>
</dbReference>
<evidence type="ECO:0000313" key="3">
    <source>
        <dbReference type="EMBL" id="TFU34312.1"/>
    </source>
</evidence>
<accession>A0A4Y9FZS5</accession>
<dbReference type="SUPFAM" id="SSF53254">
    <property type="entry name" value="Phosphoglycerate mutase-like"/>
    <property type="match status" value="1"/>
</dbReference>
<dbReference type="Gene3D" id="3.90.79.10">
    <property type="entry name" value="Nucleoside Triphosphate Pyrophosphohydrolase"/>
    <property type="match status" value="1"/>
</dbReference>
<proteinExistence type="predicted"/>
<dbReference type="InterPro" id="IPR029033">
    <property type="entry name" value="His_PPase_superfam"/>
</dbReference>
<dbReference type="InterPro" id="IPR013078">
    <property type="entry name" value="His_Pase_superF_clade-1"/>
</dbReference>
<dbReference type="PANTHER" id="PTHR21340">
    <property type="entry name" value="DIADENOSINE 5,5-P1,P4-TETRAPHOSPHATE PYROPHOSPHOHYDROLASE MUTT"/>
    <property type="match status" value="1"/>
</dbReference>
<dbReference type="PANTHER" id="PTHR21340:SF0">
    <property type="entry name" value="BIS(5'-NUCLEOSYL)-TETRAPHOSPHATASE [ASYMMETRICAL]"/>
    <property type="match status" value="1"/>
</dbReference>
<dbReference type="InterPro" id="IPR051325">
    <property type="entry name" value="Nudix_hydrolase_domain"/>
</dbReference>
<dbReference type="InterPro" id="IPR015797">
    <property type="entry name" value="NUDIX_hydrolase-like_dom_sf"/>
</dbReference>
<organism evidence="3 4">
    <name type="scientific">Microbacterium paludicola</name>
    <dbReference type="NCBI Taxonomy" id="300019"/>
    <lineage>
        <taxon>Bacteria</taxon>
        <taxon>Bacillati</taxon>
        <taxon>Actinomycetota</taxon>
        <taxon>Actinomycetes</taxon>
        <taxon>Micrococcales</taxon>
        <taxon>Microbacteriaceae</taxon>
        <taxon>Microbacterium</taxon>
    </lineage>
</organism>
<dbReference type="GO" id="GO:0004081">
    <property type="term" value="F:bis(5'-nucleosyl)-tetraphosphatase (asymmetrical) activity"/>
    <property type="evidence" value="ECO:0007669"/>
    <property type="project" value="TreeGrafter"/>
</dbReference>
<keyword evidence="4" id="KW-1185">Reference proteome</keyword>
<feature type="domain" description="Nudix hydrolase" evidence="2">
    <location>
        <begin position="7"/>
        <end position="140"/>
    </location>
</feature>
<dbReference type="EMBL" id="SPQB01000002">
    <property type="protein sequence ID" value="TFU34312.1"/>
    <property type="molecule type" value="Genomic_DNA"/>
</dbReference>
<protein>
    <submittedName>
        <fullName evidence="3">NUDIX hydrolase</fullName>
    </submittedName>
</protein>
<dbReference type="CDD" id="cd03673">
    <property type="entry name" value="NUDIX_Ap6A_hydrolase"/>
    <property type="match status" value="1"/>
</dbReference>
<dbReference type="PROSITE" id="PS00893">
    <property type="entry name" value="NUDIX_BOX"/>
    <property type="match status" value="1"/>
</dbReference>
<dbReference type="InterPro" id="IPR020084">
    <property type="entry name" value="NUDIX_hydrolase_CS"/>
</dbReference>
<dbReference type="CDD" id="cd07067">
    <property type="entry name" value="HP_PGM_like"/>
    <property type="match status" value="1"/>
</dbReference>
<gene>
    <name evidence="3" type="ORF">E4U02_01250</name>
</gene>
<dbReference type="InterPro" id="IPR000086">
    <property type="entry name" value="NUDIX_hydrolase_dom"/>
</dbReference>
<dbReference type="Pfam" id="PF00293">
    <property type="entry name" value="NUDIX"/>
    <property type="match status" value="1"/>
</dbReference>
<dbReference type="PROSITE" id="PS51462">
    <property type="entry name" value="NUDIX"/>
    <property type="match status" value="1"/>
</dbReference>
<dbReference type="Pfam" id="PF00300">
    <property type="entry name" value="His_Phos_1"/>
    <property type="match status" value="1"/>
</dbReference>
<dbReference type="SMART" id="SM00855">
    <property type="entry name" value="PGAM"/>
    <property type="match status" value="1"/>
</dbReference>
<evidence type="ECO:0000313" key="4">
    <source>
        <dbReference type="Proteomes" id="UP000298358"/>
    </source>
</evidence>
<evidence type="ECO:0000256" key="1">
    <source>
        <dbReference type="ARBA" id="ARBA00022801"/>
    </source>
</evidence>
<dbReference type="SUPFAM" id="SSF55811">
    <property type="entry name" value="Nudix"/>
    <property type="match status" value="1"/>
</dbReference>
<name>A0A4Y9FZS5_9MICO</name>
<sequence length="313" mass="33599">MTADLAVYAAGGVVWRLVDGKLRVLLIHRTKYRDVTLPKGKVDPGEMLVETAVREILEETGIRTTLGAPLGVSRYTLPSGKQKIVHYWSAAASDEAIRASAFVPNDEVSGVEWVSLKKAHARLSYPVDIEILEHFERLLDDGVLRTFPIIALRHGKALSRDEWDGRDALRPLAPRGKAQAKAVAGPLQAFGVRRIVSSTAVRCTSTVAPLSKATGRRIHETDLISQDAWEDGTAGVREVVGRRVRSGKPAVLCSHGPVLPEILTELALATGTMRGSYLSDAAALETGAFSVVHISATNPGSGIVAIETHAPKA</sequence>
<comment type="caution">
    <text evidence="3">The sequence shown here is derived from an EMBL/GenBank/DDBJ whole genome shotgun (WGS) entry which is preliminary data.</text>
</comment>
<dbReference type="RefSeq" id="WP_135112377.1">
    <property type="nucleotide sequence ID" value="NZ_JADGLL010000002.1"/>
</dbReference>
<dbReference type="AlphaFoldDB" id="A0A4Y9FZS5"/>
<keyword evidence="1 3" id="KW-0378">Hydrolase</keyword>
<reference evidence="3 4" key="1">
    <citation type="submission" date="2019-03" db="EMBL/GenBank/DDBJ databases">
        <title>Diversity of the mouse oral microbiome.</title>
        <authorList>
            <person name="Joseph S."/>
            <person name="Aduse-Opoku J."/>
            <person name="Curtis M."/>
            <person name="Wade W."/>
            <person name="Hashim A."/>
        </authorList>
    </citation>
    <scope>NUCLEOTIDE SEQUENCE [LARGE SCALE GENOMIC DNA]</scope>
    <source>
        <strain evidence="3 4">P1012</strain>
    </source>
</reference>